<name>A0A0F9MB46_9ZZZZ</name>
<comment type="caution">
    <text evidence="1">The sequence shown here is derived from an EMBL/GenBank/DDBJ whole genome shotgun (WGS) entry which is preliminary data.</text>
</comment>
<evidence type="ECO:0000313" key="1">
    <source>
        <dbReference type="EMBL" id="KKM96551.1"/>
    </source>
</evidence>
<dbReference type="EMBL" id="LAZR01005866">
    <property type="protein sequence ID" value="KKM96551.1"/>
    <property type="molecule type" value="Genomic_DNA"/>
</dbReference>
<dbReference type="AlphaFoldDB" id="A0A0F9MB46"/>
<accession>A0A0F9MB46</accession>
<organism evidence="1">
    <name type="scientific">marine sediment metagenome</name>
    <dbReference type="NCBI Taxonomy" id="412755"/>
    <lineage>
        <taxon>unclassified sequences</taxon>
        <taxon>metagenomes</taxon>
        <taxon>ecological metagenomes</taxon>
    </lineage>
</organism>
<gene>
    <name evidence="1" type="ORF">LCGC14_1176970</name>
</gene>
<proteinExistence type="predicted"/>
<protein>
    <submittedName>
        <fullName evidence="1">Uncharacterized protein</fullName>
    </submittedName>
</protein>
<reference evidence="1" key="1">
    <citation type="journal article" date="2015" name="Nature">
        <title>Complex archaea that bridge the gap between prokaryotes and eukaryotes.</title>
        <authorList>
            <person name="Spang A."/>
            <person name="Saw J.H."/>
            <person name="Jorgensen S.L."/>
            <person name="Zaremba-Niedzwiedzka K."/>
            <person name="Martijn J."/>
            <person name="Lind A.E."/>
            <person name="van Eijk R."/>
            <person name="Schleper C."/>
            <person name="Guy L."/>
            <person name="Ettema T.J."/>
        </authorList>
    </citation>
    <scope>NUCLEOTIDE SEQUENCE</scope>
</reference>
<sequence>MVQSKKPTKKVEVKAIPKETKAELFARLAKPRTEKVMKALRILGNCSNKSSYEYTDEQIDKISITLVKALETTITKFHDTKKEAESFEF</sequence>